<dbReference type="AlphaFoldDB" id="A0A1X7H6M8"/>
<sequence>MQRTFQHSFVPPAADPVGTPHVSLSVTEIEDAGVREILQSPGPALACWSFIDALLEPMGPGTPFVFREPLGQAREVKVALSGLFGRFVARAYLERYMGLSIFAHLGQRNIALNARQRISVARIARGDLPDWVACTSRLSNLTVAEAKGCHDRPGPGKALRRAWIQAGRVNVVCGGRPATVKRIAIATRWGAANGGARDPMISVHDPEEPGLPLSPEDERAMFVGLLRRHAAALLRSLGHVELANSLLNLAVTRRSERQLIAEAHQALDAATVWGVDAEQGANWVDDLIGGVVTRQGPIAERRLSPPDEQTLARLNLRPLFVGLERKVVRSAIDGDGDVLEKILSTDREQVRARFDGSGGWILPLGQ</sequence>
<dbReference type="RefSeq" id="WP_102622914.1">
    <property type="nucleotide sequence ID" value="NZ_CADFGO010000009.1"/>
</dbReference>
<protein>
    <submittedName>
        <fullName evidence="1">Uncharacterized protein</fullName>
    </submittedName>
</protein>
<organism evidence="1 2">
    <name type="scientific">Trinickia caryophylli</name>
    <name type="common">Paraburkholderia caryophylli</name>
    <dbReference type="NCBI Taxonomy" id="28094"/>
    <lineage>
        <taxon>Bacteria</taxon>
        <taxon>Pseudomonadati</taxon>
        <taxon>Pseudomonadota</taxon>
        <taxon>Betaproteobacteria</taxon>
        <taxon>Burkholderiales</taxon>
        <taxon>Burkholderiaceae</taxon>
        <taxon>Trinickia</taxon>
    </lineage>
</organism>
<dbReference type="OrthoDB" id="7567346at2"/>
<dbReference type="Proteomes" id="UP000192911">
    <property type="component" value="Unassembled WGS sequence"/>
</dbReference>
<dbReference type="STRING" id="28094.SAMN06295900_12265"/>
<evidence type="ECO:0000313" key="2">
    <source>
        <dbReference type="Proteomes" id="UP000192911"/>
    </source>
</evidence>
<evidence type="ECO:0000313" key="1">
    <source>
        <dbReference type="EMBL" id="SMF80564.1"/>
    </source>
</evidence>
<name>A0A1X7H6M8_TRICW</name>
<dbReference type="GeneID" id="95550007"/>
<accession>A0A1X7H6M8</accession>
<keyword evidence="2" id="KW-1185">Reference proteome</keyword>
<dbReference type="EMBL" id="FXAH01000022">
    <property type="protein sequence ID" value="SMF80564.1"/>
    <property type="molecule type" value="Genomic_DNA"/>
</dbReference>
<reference evidence="2" key="1">
    <citation type="submission" date="2017-04" db="EMBL/GenBank/DDBJ databases">
        <authorList>
            <person name="Varghese N."/>
            <person name="Submissions S."/>
        </authorList>
    </citation>
    <scope>NUCLEOTIDE SEQUENCE [LARGE SCALE GENOMIC DNA]</scope>
    <source>
        <strain evidence="2">Ballard 720</strain>
    </source>
</reference>
<proteinExistence type="predicted"/>
<gene>
    <name evidence="1" type="ORF">SAMN06295900_12265</name>
</gene>